<feature type="compositionally biased region" description="Low complexity" evidence="5">
    <location>
        <begin position="255"/>
        <end position="265"/>
    </location>
</feature>
<feature type="transmembrane region" description="Helical" evidence="6">
    <location>
        <begin position="154"/>
        <end position="178"/>
    </location>
</feature>
<sequence length="304" mass="32558">MSFHNGPITKALMIGIGVNTLAAGAFQYKHFFRLQLVPHITKHHQFWRLLSYQLAFPNSSNLFITQIILYNASIALERIFGSRKFGSFVFVSSFVSTCLTVVSMMVATSFGVNTSFSGPISLLFSILYSYSRTVPSAYRYSIMGATFTDKTPMYLLALLMALSTPPESLILSVIGLLAGAACRSDMLPFKAYRLPNWVNQLASKLRPLIGSTEPGFRPVSAVPESGLGSGQAGDAQGTANAGDPSLGTDLTSGVAAPTAATPRTPTQEEIAQLTAMFPAATRAQILNALGSTTSIEAAVERLIQ</sequence>
<evidence type="ECO:0000313" key="9">
    <source>
        <dbReference type="Proteomes" id="UP000054097"/>
    </source>
</evidence>
<dbReference type="HOGENOM" id="CLU_057574_2_0_1"/>
<dbReference type="InterPro" id="IPR035952">
    <property type="entry name" value="Rhomboid-like_sf"/>
</dbReference>
<reference evidence="8 9" key="1">
    <citation type="submission" date="2014-04" db="EMBL/GenBank/DDBJ databases">
        <authorList>
            <consortium name="DOE Joint Genome Institute"/>
            <person name="Kuo A."/>
            <person name="Zuccaro A."/>
            <person name="Kohler A."/>
            <person name="Nagy L.G."/>
            <person name="Floudas D."/>
            <person name="Copeland A."/>
            <person name="Barry K.W."/>
            <person name="Cichocki N."/>
            <person name="Veneault-Fourrey C."/>
            <person name="LaButti K."/>
            <person name="Lindquist E.A."/>
            <person name="Lipzen A."/>
            <person name="Lundell T."/>
            <person name="Morin E."/>
            <person name="Murat C."/>
            <person name="Sun H."/>
            <person name="Tunlid A."/>
            <person name="Henrissat B."/>
            <person name="Grigoriev I.V."/>
            <person name="Hibbett D.S."/>
            <person name="Martin F."/>
            <person name="Nordberg H.P."/>
            <person name="Cantor M.N."/>
            <person name="Hua S.X."/>
        </authorList>
    </citation>
    <scope>NUCLEOTIDE SEQUENCE [LARGE SCALE GENOMIC DNA]</scope>
    <source>
        <strain evidence="8 9">MAFF 305830</strain>
    </source>
</reference>
<dbReference type="PANTHER" id="PTHR43066">
    <property type="entry name" value="RHOMBOID-RELATED PROTEIN"/>
    <property type="match status" value="1"/>
</dbReference>
<dbReference type="Pfam" id="PF01694">
    <property type="entry name" value="Rhomboid"/>
    <property type="match status" value="1"/>
</dbReference>
<keyword evidence="3 6" id="KW-1133">Transmembrane helix</keyword>
<gene>
    <name evidence="8" type="ORF">M408DRAFT_333168</name>
</gene>
<feature type="domain" description="Peptidase S54 rhomboid" evidence="7">
    <location>
        <begin position="44"/>
        <end position="180"/>
    </location>
</feature>
<comment type="subcellular location">
    <subcellularLocation>
        <location evidence="1">Membrane</location>
        <topology evidence="1">Multi-pass membrane protein</topology>
    </subcellularLocation>
</comment>
<name>A0A0C2W6A0_SERVB</name>
<dbReference type="Gene3D" id="1.20.1540.10">
    <property type="entry name" value="Rhomboid-like"/>
    <property type="match status" value="1"/>
</dbReference>
<dbReference type="Proteomes" id="UP000054097">
    <property type="component" value="Unassembled WGS sequence"/>
</dbReference>
<dbReference type="OrthoDB" id="272778at2759"/>
<dbReference type="GO" id="GO:0004252">
    <property type="term" value="F:serine-type endopeptidase activity"/>
    <property type="evidence" value="ECO:0007669"/>
    <property type="project" value="TreeGrafter"/>
</dbReference>
<feature type="transmembrane region" description="Helical" evidence="6">
    <location>
        <begin position="52"/>
        <end position="76"/>
    </location>
</feature>
<feature type="transmembrane region" description="Helical" evidence="6">
    <location>
        <begin position="12"/>
        <end position="32"/>
    </location>
</feature>
<evidence type="ECO:0000256" key="5">
    <source>
        <dbReference type="SAM" id="MobiDB-lite"/>
    </source>
</evidence>
<accession>A0A0C2W6A0</accession>
<evidence type="ECO:0000256" key="2">
    <source>
        <dbReference type="ARBA" id="ARBA00022692"/>
    </source>
</evidence>
<dbReference type="PANTHER" id="PTHR43066:SF21">
    <property type="entry name" value="UBIQUITIN-ASSOCIATED DOMAIN-CONTAINING PROTEIN 2"/>
    <property type="match status" value="1"/>
</dbReference>
<feature type="transmembrane region" description="Helical" evidence="6">
    <location>
        <begin position="88"/>
        <end position="110"/>
    </location>
</feature>
<evidence type="ECO:0000259" key="7">
    <source>
        <dbReference type="Pfam" id="PF01694"/>
    </source>
</evidence>
<dbReference type="STRING" id="933852.A0A0C2W6A0"/>
<evidence type="ECO:0000256" key="6">
    <source>
        <dbReference type="SAM" id="Phobius"/>
    </source>
</evidence>
<keyword evidence="4 6" id="KW-0472">Membrane</keyword>
<dbReference type="SUPFAM" id="SSF144091">
    <property type="entry name" value="Rhomboid-like"/>
    <property type="match status" value="1"/>
</dbReference>
<feature type="transmembrane region" description="Helical" evidence="6">
    <location>
        <begin position="116"/>
        <end position="133"/>
    </location>
</feature>
<evidence type="ECO:0000256" key="3">
    <source>
        <dbReference type="ARBA" id="ARBA00022989"/>
    </source>
</evidence>
<evidence type="ECO:0000256" key="4">
    <source>
        <dbReference type="ARBA" id="ARBA00023136"/>
    </source>
</evidence>
<dbReference type="EMBL" id="KN824367">
    <property type="protein sequence ID" value="KIM21968.1"/>
    <property type="molecule type" value="Genomic_DNA"/>
</dbReference>
<protein>
    <recommendedName>
        <fullName evidence="7">Peptidase S54 rhomboid domain-containing protein</fullName>
    </recommendedName>
</protein>
<organism evidence="8 9">
    <name type="scientific">Serendipita vermifera MAFF 305830</name>
    <dbReference type="NCBI Taxonomy" id="933852"/>
    <lineage>
        <taxon>Eukaryota</taxon>
        <taxon>Fungi</taxon>
        <taxon>Dikarya</taxon>
        <taxon>Basidiomycota</taxon>
        <taxon>Agaricomycotina</taxon>
        <taxon>Agaricomycetes</taxon>
        <taxon>Sebacinales</taxon>
        <taxon>Serendipitaceae</taxon>
        <taxon>Serendipita</taxon>
    </lineage>
</organism>
<evidence type="ECO:0000256" key="1">
    <source>
        <dbReference type="ARBA" id="ARBA00004141"/>
    </source>
</evidence>
<feature type="region of interest" description="Disordered" evidence="5">
    <location>
        <begin position="220"/>
        <end position="265"/>
    </location>
</feature>
<reference evidence="9" key="2">
    <citation type="submission" date="2015-01" db="EMBL/GenBank/DDBJ databases">
        <title>Evolutionary Origins and Diversification of the Mycorrhizal Mutualists.</title>
        <authorList>
            <consortium name="DOE Joint Genome Institute"/>
            <consortium name="Mycorrhizal Genomics Consortium"/>
            <person name="Kohler A."/>
            <person name="Kuo A."/>
            <person name="Nagy L.G."/>
            <person name="Floudas D."/>
            <person name="Copeland A."/>
            <person name="Barry K.W."/>
            <person name="Cichocki N."/>
            <person name="Veneault-Fourrey C."/>
            <person name="LaButti K."/>
            <person name="Lindquist E.A."/>
            <person name="Lipzen A."/>
            <person name="Lundell T."/>
            <person name="Morin E."/>
            <person name="Murat C."/>
            <person name="Riley R."/>
            <person name="Ohm R."/>
            <person name="Sun H."/>
            <person name="Tunlid A."/>
            <person name="Henrissat B."/>
            <person name="Grigoriev I.V."/>
            <person name="Hibbett D.S."/>
            <person name="Martin F."/>
        </authorList>
    </citation>
    <scope>NUCLEOTIDE SEQUENCE [LARGE SCALE GENOMIC DNA]</scope>
    <source>
        <strain evidence="9">MAFF 305830</strain>
    </source>
</reference>
<evidence type="ECO:0000313" key="8">
    <source>
        <dbReference type="EMBL" id="KIM21968.1"/>
    </source>
</evidence>
<dbReference type="GO" id="GO:0016020">
    <property type="term" value="C:membrane"/>
    <property type="evidence" value="ECO:0007669"/>
    <property type="project" value="UniProtKB-SubCell"/>
</dbReference>
<keyword evidence="9" id="KW-1185">Reference proteome</keyword>
<dbReference type="InterPro" id="IPR022764">
    <property type="entry name" value="Peptidase_S54_rhomboid_dom"/>
</dbReference>
<keyword evidence="2 6" id="KW-0812">Transmembrane</keyword>
<dbReference type="AlphaFoldDB" id="A0A0C2W6A0"/>
<proteinExistence type="predicted"/>